<sequence length="144" mass="16318">MKNLWITAALVVGAATSAWAQLSVGYHQSNLPLIAVGYELGERFLPELRFAANINVSDGYYTELALNYQLLNRPDYEFYTGLGLGLYTGYYATDAALVVPLGLNLFPFERKRFGFHMEVAPQIDTDHFKLLRGSWGIRYRFLPD</sequence>
<dbReference type="Proteomes" id="UP000011910">
    <property type="component" value="Unassembled WGS sequence"/>
</dbReference>
<keyword evidence="1" id="KW-0732">Signal</keyword>
<reference evidence="2 3" key="1">
    <citation type="journal article" date="2013" name="Genome Announc.">
        <title>Draft Genome Sequence of Cesiribacter andamanensis Strain AMV16T, Isolated from a Soil Sample from a Mud Volcano in the Andaman Islands, India.</title>
        <authorList>
            <person name="Shivaji S."/>
            <person name="Ara S."/>
            <person name="Begum Z."/>
            <person name="Srinivas T.N."/>
            <person name="Singh A."/>
            <person name="Kumar Pinnaka A."/>
        </authorList>
    </citation>
    <scope>NUCLEOTIDE SEQUENCE [LARGE SCALE GENOMIC DNA]</scope>
    <source>
        <strain evidence="2 3">AMV16</strain>
    </source>
</reference>
<evidence type="ECO:0000313" key="2">
    <source>
        <dbReference type="EMBL" id="EMR02627.1"/>
    </source>
</evidence>
<dbReference type="eggNOG" id="ENOG5032W9W">
    <property type="taxonomic scope" value="Bacteria"/>
</dbReference>
<accession>M7N5R6</accession>
<gene>
    <name evidence="2" type="ORF">ADICEAN_02226</name>
</gene>
<feature type="chain" id="PRO_5004081877" description="Secreted protein" evidence="1">
    <location>
        <begin position="21"/>
        <end position="144"/>
    </location>
</feature>
<evidence type="ECO:0008006" key="4">
    <source>
        <dbReference type="Google" id="ProtNLM"/>
    </source>
</evidence>
<evidence type="ECO:0000313" key="3">
    <source>
        <dbReference type="Proteomes" id="UP000011910"/>
    </source>
</evidence>
<proteinExistence type="predicted"/>
<dbReference type="AlphaFoldDB" id="M7N5R6"/>
<comment type="caution">
    <text evidence="2">The sequence shown here is derived from an EMBL/GenBank/DDBJ whole genome shotgun (WGS) entry which is preliminary data.</text>
</comment>
<protein>
    <recommendedName>
        <fullName evidence="4">Secreted protein</fullName>
    </recommendedName>
</protein>
<dbReference type="STRING" id="1279009.ADICEAN_02226"/>
<keyword evidence="3" id="KW-1185">Reference proteome</keyword>
<dbReference type="EMBL" id="AODQ01000051">
    <property type="protein sequence ID" value="EMR02627.1"/>
    <property type="molecule type" value="Genomic_DNA"/>
</dbReference>
<organism evidence="2 3">
    <name type="scientific">Cesiribacter andamanensis AMV16</name>
    <dbReference type="NCBI Taxonomy" id="1279009"/>
    <lineage>
        <taxon>Bacteria</taxon>
        <taxon>Pseudomonadati</taxon>
        <taxon>Bacteroidota</taxon>
        <taxon>Cytophagia</taxon>
        <taxon>Cytophagales</taxon>
        <taxon>Cesiribacteraceae</taxon>
        <taxon>Cesiribacter</taxon>
    </lineage>
</organism>
<dbReference type="RefSeq" id="WP_009195619.1">
    <property type="nucleotide sequence ID" value="NZ_AODQ01000051.1"/>
</dbReference>
<dbReference type="OrthoDB" id="1453926at2"/>
<name>M7N5R6_9BACT</name>
<evidence type="ECO:0000256" key="1">
    <source>
        <dbReference type="SAM" id="SignalP"/>
    </source>
</evidence>
<feature type="signal peptide" evidence="1">
    <location>
        <begin position="1"/>
        <end position="20"/>
    </location>
</feature>